<evidence type="ECO:0000313" key="1">
    <source>
        <dbReference type="EMBL" id="KAK1275349.1"/>
    </source>
</evidence>
<name>A0AAV9BGF3_ACOGR</name>
<keyword evidence="2" id="KW-1185">Reference proteome</keyword>
<evidence type="ECO:0000313" key="2">
    <source>
        <dbReference type="Proteomes" id="UP001179952"/>
    </source>
</evidence>
<comment type="caution">
    <text evidence="1">The sequence shown here is derived from an EMBL/GenBank/DDBJ whole genome shotgun (WGS) entry which is preliminary data.</text>
</comment>
<accession>A0AAV9BGF3</accession>
<reference evidence="1" key="2">
    <citation type="submission" date="2023-06" db="EMBL/GenBank/DDBJ databases">
        <authorList>
            <person name="Ma L."/>
            <person name="Liu K.-W."/>
            <person name="Li Z."/>
            <person name="Hsiao Y.-Y."/>
            <person name="Qi Y."/>
            <person name="Fu T."/>
            <person name="Tang G."/>
            <person name="Zhang D."/>
            <person name="Sun W.-H."/>
            <person name="Liu D.-K."/>
            <person name="Li Y."/>
            <person name="Chen G.-Z."/>
            <person name="Liu X.-D."/>
            <person name="Liao X.-Y."/>
            <person name="Jiang Y.-T."/>
            <person name="Yu X."/>
            <person name="Hao Y."/>
            <person name="Huang J."/>
            <person name="Zhao X.-W."/>
            <person name="Ke S."/>
            <person name="Chen Y.-Y."/>
            <person name="Wu W.-L."/>
            <person name="Hsu J.-L."/>
            <person name="Lin Y.-F."/>
            <person name="Huang M.-D."/>
            <person name="Li C.-Y."/>
            <person name="Huang L."/>
            <person name="Wang Z.-W."/>
            <person name="Zhao X."/>
            <person name="Zhong W.-Y."/>
            <person name="Peng D.-H."/>
            <person name="Ahmad S."/>
            <person name="Lan S."/>
            <person name="Zhang J.-S."/>
            <person name="Tsai W.-C."/>
            <person name="Van De Peer Y."/>
            <person name="Liu Z.-J."/>
        </authorList>
    </citation>
    <scope>NUCLEOTIDE SEQUENCE</scope>
    <source>
        <strain evidence="1">SCP</strain>
        <tissue evidence="1">Leaves</tissue>
    </source>
</reference>
<organism evidence="1 2">
    <name type="scientific">Acorus gramineus</name>
    <name type="common">Dwarf sweet flag</name>
    <dbReference type="NCBI Taxonomy" id="55184"/>
    <lineage>
        <taxon>Eukaryota</taxon>
        <taxon>Viridiplantae</taxon>
        <taxon>Streptophyta</taxon>
        <taxon>Embryophyta</taxon>
        <taxon>Tracheophyta</taxon>
        <taxon>Spermatophyta</taxon>
        <taxon>Magnoliopsida</taxon>
        <taxon>Liliopsida</taxon>
        <taxon>Acoraceae</taxon>
        <taxon>Acorus</taxon>
    </lineage>
</organism>
<dbReference type="EMBL" id="JAUJYN010000003">
    <property type="protein sequence ID" value="KAK1275349.1"/>
    <property type="molecule type" value="Genomic_DNA"/>
</dbReference>
<gene>
    <name evidence="1" type="ORF">QJS04_geneDACA004111</name>
</gene>
<reference evidence="1" key="1">
    <citation type="journal article" date="2023" name="Nat. Commun.">
        <title>Diploid and tetraploid genomes of Acorus and the evolution of monocots.</title>
        <authorList>
            <person name="Ma L."/>
            <person name="Liu K.W."/>
            <person name="Li Z."/>
            <person name="Hsiao Y.Y."/>
            <person name="Qi Y."/>
            <person name="Fu T."/>
            <person name="Tang G.D."/>
            <person name="Zhang D."/>
            <person name="Sun W.H."/>
            <person name="Liu D.K."/>
            <person name="Li Y."/>
            <person name="Chen G.Z."/>
            <person name="Liu X.D."/>
            <person name="Liao X.Y."/>
            <person name="Jiang Y.T."/>
            <person name="Yu X."/>
            <person name="Hao Y."/>
            <person name="Huang J."/>
            <person name="Zhao X.W."/>
            <person name="Ke S."/>
            <person name="Chen Y.Y."/>
            <person name="Wu W.L."/>
            <person name="Hsu J.L."/>
            <person name="Lin Y.F."/>
            <person name="Huang M.D."/>
            <person name="Li C.Y."/>
            <person name="Huang L."/>
            <person name="Wang Z.W."/>
            <person name="Zhao X."/>
            <person name="Zhong W.Y."/>
            <person name="Peng D.H."/>
            <person name="Ahmad S."/>
            <person name="Lan S."/>
            <person name="Zhang J.S."/>
            <person name="Tsai W.C."/>
            <person name="Van de Peer Y."/>
            <person name="Liu Z.J."/>
        </authorList>
    </citation>
    <scope>NUCLEOTIDE SEQUENCE</scope>
    <source>
        <strain evidence="1">SCP</strain>
    </source>
</reference>
<protein>
    <submittedName>
        <fullName evidence="1">UDP-glucose 6-dehydrogenase 1</fullName>
    </submittedName>
</protein>
<dbReference type="AlphaFoldDB" id="A0AAV9BGF3"/>
<proteinExistence type="predicted"/>
<dbReference type="Proteomes" id="UP001179952">
    <property type="component" value="Unassembled WGS sequence"/>
</dbReference>
<sequence length="54" mass="6287">MMMTTYKYPDNQVVVVNIFASHIKAWNSDHLPIFESALDNVIRSCHWSQPPLQL</sequence>